<keyword evidence="2" id="KW-0472">Membrane</keyword>
<keyword evidence="2" id="KW-0812">Transmembrane</keyword>
<dbReference type="SUPFAM" id="SSF58113">
    <property type="entry name" value="Apolipoprotein A-I"/>
    <property type="match status" value="1"/>
</dbReference>
<name>A0A1H9XVV7_9PSEU</name>
<accession>A0A1H9XVV7</accession>
<protein>
    <recommendedName>
        <fullName evidence="5">DUF3618 domain-containing protein</fullName>
    </recommendedName>
</protein>
<dbReference type="InterPro" id="IPR022062">
    <property type="entry name" value="DUF3618"/>
</dbReference>
<evidence type="ECO:0000256" key="2">
    <source>
        <dbReference type="SAM" id="Phobius"/>
    </source>
</evidence>
<evidence type="ECO:0000313" key="4">
    <source>
        <dbReference type="Proteomes" id="UP000199028"/>
    </source>
</evidence>
<dbReference type="Proteomes" id="UP000199028">
    <property type="component" value="Unassembled WGS sequence"/>
</dbReference>
<gene>
    <name evidence="3" type="ORF">SAMN05216195_119167</name>
</gene>
<proteinExistence type="predicted"/>
<organism evidence="3 4">
    <name type="scientific">Lentzea flaviverrucosa</name>
    <dbReference type="NCBI Taxonomy" id="200379"/>
    <lineage>
        <taxon>Bacteria</taxon>
        <taxon>Bacillati</taxon>
        <taxon>Actinomycetota</taxon>
        <taxon>Actinomycetes</taxon>
        <taxon>Pseudonocardiales</taxon>
        <taxon>Pseudonocardiaceae</taxon>
        <taxon>Lentzea</taxon>
    </lineage>
</organism>
<keyword evidence="4" id="KW-1185">Reference proteome</keyword>
<reference evidence="4" key="1">
    <citation type="submission" date="2016-10" db="EMBL/GenBank/DDBJ databases">
        <authorList>
            <person name="Varghese N."/>
            <person name="Submissions S."/>
        </authorList>
    </citation>
    <scope>NUCLEOTIDE SEQUENCE [LARGE SCALE GENOMIC DNA]</scope>
    <source>
        <strain evidence="4">CGMCC 4.578</strain>
    </source>
</reference>
<dbReference type="RefSeq" id="WP_090072590.1">
    <property type="nucleotide sequence ID" value="NZ_FOFT01000019.1"/>
</dbReference>
<feature type="region of interest" description="Disordered" evidence="1">
    <location>
        <begin position="47"/>
        <end position="67"/>
    </location>
</feature>
<evidence type="ECO:0008006" key="5">
    <source>
        <dbReference type="Google" id="ProtNLM"/>
    </source>
</evidence>
<evidence type="ECO:0000256" key="1">
    <source>
        <dbReference type="SAM" id="MobiDB-lite"/>
    </source>
</evidence>
<sequence>MTEPKDQLQRDVERTRRELGETVEALAHKVDVPGRVKEQAHETAERVKTQAQETAGRVKVQAQETAGRVKEQATETVAKVTAATNEAIDSLPEPVAEQVEKARRHPGAIAAALIALIVAIWAISRRNR</sequence>
<dbReference type="Pfam" id="PF12277">
    <property type="entry name" value="DUF3618"/>
    <property type="match status" value="1"/>
</dbReference>
<keyword evidence="2" id="KW-1133">Transmembrane helix</keyword>
<dbReference type="EMBL" id="FOFT01000019">
    <property type="protein sequence ID" value="SES50310.1"/>
    <property type="molecule type" value="Genomic_DNA"/>
</dbReference>
<evidence type="ECO:0000313" key="3">
    <source>
        <dbReference type="EMBL" id="SES50310.1"/>
    </source>
</evidence>
<dbReference type="AlphaFoldDB" id="A0A1H9XVV7"/>
<dbReference type="OrthoDB" id="3538349at2"/>
<feature type="transmembrane region" description="Helical" evidence="2">
    <location>
        <begin position="107"/>
        <end position="124"/>
    </location>
</feature>
<dbReference type="Gene3D" id="1.20.120.20">
    <property type="entry name" value="Apolipoprotein"/>
    <property type="match status" value="1"/>
</dbReference>